<dbReference type="EMBL" id="LAZR01005005">
    <property type="protein sequence ID" value="KKN03706.1"/>
    <property type="molecule type" value="Genomic_DNA"/>
</dbReference>
<name>A0A0F9PRH7_9ZZZZ</name>
<sequence>MEVIIMSSKFVKDMKKIAKNIKEKKVRNDNKSKSKTKESRKEDL</sequence>
<accession>A0A0F9PRH7</accession>
<comment type="caution">
    <text evidence="2">The sequence shown here is derived from an EMBL/GenBank/DDBJ whole genome shotgun (WGS) entry which is preliminary data.</text>
</comment>
<proteinExistence type="predicted"/>
<reference evidence="2" key="1">
    <citation type="journal article" date="2015" name="Nature">
        <title>Complex archaea that bridge the gap between prokaryotes and eukaryotes.</title>
        <authorList>
            <person name="Spang A."/>
            <person name="Saw J.H."/>
            <person name="Jorgensen S.L."/>
            <person name="Zaremba-Niedzwiedzka K."/>
            <person name="Martijn J."/>
            <person name="Lind A.E."/>
            <person name="van Eijk R."/>
            <person name="Schleper C."/>
            <person name="Guy L."/>
            <person name="Ettema T.J."/>
        </authorList>
    </citation>
    <scope>NUCLEOTIDE SEQUENCE</scope>
</reference>
<feature type="region of interest" description="Disordered" evidence="1">
    <location>
        <begin position="21"/>
        <end position="44"/>
    </location>
</feature>
<organism evidence="2">
    <name type="scientific">marine sediment metagenome</name>
    <dbReference type="NCBI Taxonomy" id="412755"/>
    <lineage>
        <taxon>unclassified sequences</taxon>
        <taxon>metagenomes</taxon>
        <taxon>ecological metagenomes</taxon>
    </lineage>
</organism>
<dbReference type="AlphaFoldDB" id="A0A0F9PRH7"/>
<protein>
    <submittedName>
        <fullName evidence="2">Uncharacterized protein</fullName>
    </submittedName>
</protein>
<evidence type="ECO:0000256" key="1">
    <source>
        <dbReference type="SAM" id="MobiDB-lite"/>
    </source>
</evidence>
<gene>
    <name evidence="2" type="ORF">LCGC14_1104990</name>
</gene>
<evidence type="ECO:0000313" key="2">
    <source>
        <dbReference type="EMBL" id="KKN03706.1"/>
    </source>
</evidence>